<name>A0AC34GPI6_9BILA</name>
<proteinExistence type="predicted"/>
<evidence type="ECO:0000313" key="2">
    <source>
        <dbReference type="WBParaSite" id="ES5_v2.g6172.t1"/>
    </source>
</evidence>
<evidence type="ECO:0000313" key="1">
    <source>
        <dbReference type="Proteomes" id="UP000887579"/>
    </source>
</evidence>
<dbReference type="Proteomes" id="UP000887579">
    <property type="component" value="Unplaced"/>
</dbReference>
<protein>
    <submittedName>
        <fullName evidence="2">Uncharacterized protein</fullName>
    </submittedName>
</protein>
<reference evidence="2" key="1">
    <citation type="submission" date="2022-11" db="UniProtKB">
        <authorList>
            <consortium name="WormBaseParasite"/>
        </authorList>
    </citation>
    <scope>IDENTIFICATION</scope>
</reference>
<accession>A0AC34GPI6</accession>
<organism evidence="1 2">
    <name type="scientific">Panagrolaimus sp. ES5</name>
    <dbReference type="NCBI Taxonomy" id="591445"/>
    <lineage>
        <taxon>Eukaryota</taxon>
        <taxon>Metazoa</taxon>
        <taxon>Ecdysozoa</taxon>
        <taxon>Nematoda</taxon>
        <taxon>Chromadorea</taxon>
        <taxon>Rhabditida</taxon>
        <taxon>Tylenchina</taxon>
        <taxon>Panagrolaimomorpha</taxon>
        <taxon>Panagrolaimoidea</taxon>
        <taxon>Panagrolaimidae</taxon>
        <taxon>Panagrolaimus</taxon>
    </lineage>
</organism>
<dbReference type="WBParaSite" id="ES5_v2.g6172.t1">
    <property type="protein sequence ID" value="ES5_v2.g6172.t1"/>
    <property type="gene ID" value="ES5_v2.g6172"/>
</dbReference>
<sequence>MPLFENHLTADVSHYDLPSSEYDFEPQKQITDHSKRILGLATANAVVILICMVLVLVVALIVTGLIYYHYSNLTRRWIKITKTMHQRLSKQILREEYLVQLCQKIGVSAEQIHAERKEICPDIGEMVDLPAARYVDPFKAPSNLYEQIAEKDEDAKTFKNIDPDVFLRKDDLISSGCGTSTNPSGKVPSNPTPQGAAAAAGNAASTNPTPAATTPAPITPAGGEQQKPGSTEPSKPEEKKNLDKCDKPAEVAKSMQA</sequence>